<dbReference type="OrthoDB" id="5920516at2759"/>
<dbReference type="Proteomes" id="UP000055024">
    <property type="component" value="Unassembled WGS sequence"/>
</dbReference>
<accession>A0A0V1H1S8</accession>
<reference evidence="1 2" key="1">
    <citation type="submission" date="2015-01" db="EMBL/GenBank/DDBJ databases">
        <title>Evolution of Trichinella species and genotypes.</title>
        <authorList>
            <person name="Korhonen P.K."/>
            <person name="Edoardo P."/>
            <person name="Giuseppe L.R."/>
            <person name="Gasser R.B."/>
        </authorList>
    </citation>
    <scope>NUCLEOTIDE SEQUENCE [LARGE SCALE GENOMIC DNA]</scope>
    <source>
        <strain evidence="1">ISS1029</strain>
    </source>
</reference>
<name>A0A0V1H1S8_9BILA</name>
<keyword evidence="2" id="KW-1185">Reference proteome</keyword>
<gene>
    <name evidence="1" type="ORF">T11_14613</name>
</gene>
<protein>
    <submittedName>
        <fullName evidence="1">Uncharacterized protein</fullName>
    </submittedName>
</protein>
<dbReference type="AlphaFoldDB" id="A0A0V1H1S8"/>
<evidence type="ECO:0000313" key="2">
    <source>
        <dbReference type="Proteomes" id="UP000055024"/>
    </source>
</evidence>
<sequence length="119" mass="13274">MSGLADQSGPRVWNRGTGAAVDQPLVCSASFPYTLILPVWLSRYHNCYGVEPHKRKQPCTESADPQHSDLSLLVKIFIIPKLLSLLLSKLNKEQPITTINNTSVNNINKAEMTKKEKTK</sequence>
<comment type="caution">
    <text evidence="1">The sequence shown here is derived from an EMBL/GenBank/DDBJ whole genome shotgun (WGS) entry which is preliminary data.</text>
</comment>
<proteinExistence type="predicted"/>
<evidence type="ECO:0000313" key="1">
    <source>
        <dbReference type="EMBL" id="KRZ04526.1"/>
    </source>
</evidence>
<dbReference type="EMBL" id="JYDP01000162">
    <property type="protein sequence ID" value="KRZ04526.1"/>
    <property type="molecule type" value="Genomic_DNA"/>
</dbReference>
<organism evidence="1 2">
    <name type="scientific">Trichinella zimbabwensis</name>
    <dbReference type="NCBI Taxonomy" id="268475"/>
    <lineage>
        <taxon>Eukaryota</taxon>
        <taxon>Metazoa</taxon>
        <taxon>Ecdysozoa</taxon>
        <taxon>Nematoda</taxon>
        <taxon>Enoplea</taxon>
        <taxon>Dorylaimia</taxon>
        <taxon>Trichinellida</taxon>
        <taxon>Trichinellidae</taxon>
        <taxon>Trichinella</taxon>
    </lineage>
</organism>